<keyword evidence="7 20" id="KW-0158">Chromosome</keyword>
<evidence type="ECO:0000256" key="13">
    <source>
        <dbReference type="ARBA" id="ARBA00022840"/>
    </source>
</evidence>
<feature type="domain" description="FAT" evidence="23">
    <location>
        <begin position="1867"/>
        <end position="2473"/>
    </location>
</feature>
<dbReference type="InterPro" id="IPR014009">
    <property type="entry name" value="PIK_FAT"/>
</dbReference>
<evidence type="ECO:0000256" key="17">
    <source>
        <dbReference type="ARBA" id="ARBA00025079"/>
    </source>
</evidence>
<dbReference type="PROSITE" id="PS00915">
    <property type="entry name" value="PI3_4_KINASE_1"/>
    <property type="match status" value="1"/>
</dbReference>
<dbReference type="SMART" id="SM01342">
    <property type="entry name" value="TAN"/>
    <property type="match status" value="1"/>
</dbReference>
<feature type="region of interest" description="Disordered" evidence="21">
    <location>
        <begin position="2867"/>
        <end position="2925"/>
    </location>
</feature>
<keyword evidence="26" id="KW-1185">Reference proteome</keyword>
<dbReference type="SMART" id="SM01343">
    <property type="entry name" value="FATC"/>
    <property type="match status" value="1"/>
</dbReference>
<dbReference type="PROSITE" id="PS51190">
    <property type="entry name" value="FATC"/>
    <property type="match status" value="1"/>
</dbReference>
<dbReference type="SUPFAM" id="SSF48371">
    <property type="entry name" value="ARM repeat"/>
    <property type="match status" value="1"/>
</dbReference>
<dbReference type="InterPro" id="IPR000403">
    <property type="entry name" value="PI3/4_kinase_cat_dom"/>
</dbReference>
<dbReference type="InterPro" id="IPR011009">
    <property type="entry name" value="Kinase-like_dom_sf"/>
</dbReference>
<dbReference type="VEuPathDB" id="FungiDB:yc1106_09112"/>
<dbReference type="InterPro" id="IPR021668">
    <property type="entry name" value="TAN"/>
</dbReference>
<dbReference type="GO" id="GO:0035556">
    <property type="term" value="P:intracellular signal transduction"/>
    <property type="evidence" value="ECO:0007669"/>
    <property type="project" value="UniProtKB-ARBA"/>
</dbReference>
<comment type="catalytic activity">
    <reaction evidence="19">
        <text>L-seryl-[protein] + ATP = O-phospho-L-seryl-[protein] + ADP + H(+)</text>
        <dbReference type="Rhea" id="RHEA:17989"/>
        <dbReference type="Rhea" id="RHEA-COMP:9863"/>
        <dbReference type="Rhea" id="RHEA-COMP:11604"/>
        <dbReference type="ChEBI" id="CHEBI:15378"/>
        <dbReference type="ChEBI" id="CHEBI:29999"/>
        <dbReference type="ChEBI" id="CHEBI:30616"/>
        <dbReference type="ChEBI" id="CHEBI:83421"/>
        <dbReference type="ChEBI" id="CHEBI:456216"/>
        <dbReference type="EC" id="2.7.11.1"/>
    </reaction>
</comment>
<feature type="compositionally biased region" description="Low complexity" evidence="21">
    <location>
        <begin position="2899"/>
        <end position="2909"/>
    </location>
</feature>
<evidence type="ECO:0000256" key="5">
    <source>
        <dbReference type="ARBA" id="ARBA00012513"/>
    </source>
</evidence>
<dbReference type="Proteomes" id="UP001056012">
    <property type="component" value="Chromosome 7"/>
</dbReference>
<evidence type="ECO:0000256" key="8">
    <source>
        <dbReference type="ARBA" id="ARBA00022527"/>
    </source>
</evidence>
<organism evidence="25 26">
    <name type="scientific">Curvularia clavata</name>
    <dbReference type="NCBI Taxonomy" id="95742"/>
    <lineage>
        <taxon>Eukaryota</taxon>
        <taxon>Fungi</taxon>
        <taxon>Dikarya</taxon>
        <taxon>Ascomycota</taxon>
        <taxon>Pezizomycotina</taxon>
        <taxon>Dothideomycetes</taxon>
        <taxon>Pleosporomycetidae</taxon>
        <taxon>Pleosporales</taxon>
        <taxon>Pleosporineae</taxon>
        <taxon>Pleosporaceae</taxon>
        <taxon>Curvularia</taxon>
    </lineage>
</organism>
<dbReference type="PROSITE" id="PS00916">
    <property type="entry name" value="PI3_4_KINASE_2"/>
    <property type="match status" value="1"/>
</dbReference>
<dbReference type="Pfam" id="PF02260">
    <property type="entry name" value="FATC"/>
    <property type="match status" value="1"/>
</dbReference>
<keyword evidence="16 20" id="KW-0539">Nucleus</keyword>
<keyword evidence="9 20" id="KW-0808">Transferase</keyword>
<comment type="catalytic activity">
    <reaction evidence="18 20">
        <text>L-threonyl-[protein] + ATP = O-phospho-L-threonyl-[protein] + ADP + H(+)</text>
        <dbReference type="Rhea" id="RHEA:46608"/>
        <dbReference type="Rhea" id="RHEA-COMP:11060"/>
        <dbReference type="Rhea" id="RHEA-COMP:11605"/>
        <dbReference type="ChEBI" id="CHEBI:15378"/>
        <dbReference type="ChEBI" id="CHEBI:30013"/>
        <dbReference type="ChEBI" id="CHEBI:30616"/>
        <dbReference type="ChEBI" id="CHEBI:61977"/>
        <dbReference type="ChEBI" id="CHEBI:456216"/>
        <dbReference type="EC" id="2.7.11.1"/>
    </reaction>
</comment>
<feature type="compositionally biased region" description="Basic and acidic residues" evidence="21">
    <location>
        <begin position="2910"/>
        <end position="2920"/>
    </location>
</feature>
<evidence type="ECO:0000256" key="10">
    <source>
        <dbReference type="ARBA" id="ARBA00022741"/>
    </source>
</evidence>
<proteinExistence type="inferred from homology"/>
<comment type="function">
    <text evidence="17 20">Serine/threonine protein kinase which activates checkpoint signaling upon genotoxic stresses such as ionizing radiation (IR), ultraviolet light (UV), or DNA replication stalling, thereby acting as a DNA damage sensor. Recognizes the substrate consensus sequence [ST]-Q. Phosphorylates histone H2A to form H2AS128ph (gamma-H2A) at sites of DNA damage, involved in the regulation of DNA damage response mechanism. Required for the control of telomere length and genome stability.</text>
</comment>
<dbReference type="GO" id="GO:0004674">
    <property type="term" value="F:protein serine/threonine kinase activity"/>
    <property type="evidence" value="ECO:0007669"/>
    <property type="project" value="UniProtKB-KW"/>
</dbReference>
<name>A0A9Q8ZJJ3_CURCL</name>
<evidence type="ECO:0000256" key="11">
    <source>
        <dbReference type="ARBA" id="ARBA00022763"/>
    </source>
</evidence>
<feature type="domain" description="PI3K/PI4K catalytic" evidence="22">
    <location>
        <begin position="2587"/>
        <end position="2900"/>
    </location>
</feature>
<gene>
    <name evidence="25" type="ORF">yc1106_09112</name>
</gene>
<feature type="compositionally biased region" description="Polar residues" evidence="21">
    <location>
        <begin position="864"/>
        <end position="876"/>
    </location>
</feature>
<sequence length="2969" mass="332685">MGATNIQDAKLLIQSSRVVDRTTGLKDLIHILKHNRGKPSLEALGNKAYLALCETLFQCLRDERASFVRNKARTTKTAALLPLSASALRHVIASGVRTIKSSTVEIIIDTIIEVLPSNGGLVEPLLEDLPKTLRSLLEYQPHVERLSKGCWDEAVDFCIDSLASFFSESSAAQGEPQNSWSSTASHRARTPLESADFSSSRASPRLAVPRTKPAVAEHVYAIDDFVHCIHHLVRASNAPLLDRSEAILAALLRYLQHKTGRGSVVVAALAAVNSVLARTALQSLELTKRTTQQLLPLLKSMWSDSILRDEILITLTYTEAHIASLLTDPHDETSSDLEALVETMYSDYRRRQETTAHQYLEEDHLCFRHLGSPADDTHPLNTYAFSLETEHQRYEGLWSTVAAIARFSFILDTRRRTIAFDRSDTEESVSKRPRITQMFSEYLRHVSEPRSNAKRAALQIVAFMVQEGPFDEEELQPMLEKLTSCISDENPVHSVWAMIGLAGAALQQSACHASLLPYWISAWQSASRSVTSISISRAACHLMDVLIRLNIVPFSAVSGTAQSILTSIELNGPALLTESSSSLMTTILKERVKENPTHFSATAERVLNWLLGKWTPSCWSERTYSSLAAHHCNARDVLRIIHTCLDLPFAPPKPASFLILGPIAQARTYMMRFKDLAHYLLLLPPTEAFTMTNAYGLTSSEEPTSDHHPTQMGNRIIDFCLSETDKAKQRWKDMISTNIAGITSDMMRIITVLCIVAPAVGTLGDPDDRRVSALHSSVTNLIDSLATTLARPQTEQYKIDAVLEVCTKSLPDIGSLPSKNINIYKRAGIHLLAQHLSKALEQRKEIKQSFYAEDDDFMEVDDPSGSQMTVGPSISDNEVPRHDLQADNDIPALRTSCSTYLKFICSVVEAPESDHEMIPSKFIDYLVSLSESDLLRSRQFLRGMWNSSLKISRNDCLSLLERFSEALIDPRAREYNTSEVANGMLVEVLIGTTLVWAPDTVDREAQDLYENVEALYVYYVKEMEKGGVRRSANLQTTIAIFLHGLLKHHPDFAQTRKVPSVRTSLFELLASGDMTVKYHIAERLPRIFEDFVLSEHDKILQDVDSSLPGDDEGTEGIAVRLLVLSQLASQWHTLLRHSVYRIFATAGTIHGAALHAKRCISKVAQSRRLGDSQSLFRLFAPQVIYTWLDRGQKISAIPFLVFNYASLPDLLRDIEAEVVGQAIMFGREDEVEYLASQLGHSVQDLLSKNIGKAAAYTIAWDTCRGSARNKADSSYGNLLKEMVGSDKYYSLILKHFAQVLGHMFQTVNYEERIAKSLEKKPAFNPAASVLADITGISQSAQGINMGIEPSFSAYYIPDQLERLCRRTGDRPASFWSPSIYTFVLRSLLDRIHPALGSLYARSVIRKIRIVVALAGPVAHEGYPLQMTLQSLRPFLTDVQCAEDTVGIMQYLFEHGAEYLRQQLSFVTGIGLSILISLRVFLSSSQDSTTQQSQHIATMNAANRFHTWLTEYLKAHAQAIATIERSSAVKAFKLITTAASQVNAEGNSFRGSDESKLLLEILDDVRSGRKLLNKTSRDVALDLLCQNFQPAPTARDDVLGLDHDAAEYAPLVWESSRRSKVGEGYLLWTARVLGRAYSAFGEVKQSSARTQPWSSSSQSARSAHGTSSREAIVKEVIDLFYSDDRIEVSLAEDAVRHLISRLVPDSQYMTEMQRVIPDAIAKALMCRPPEPDEPSQSSTDGLEQAISPTHPKPINSWVRGLAVALCRVATEDPILDALPSLLTGIDHMAEKLLPYILHLVLLDEFEEERSVRSTVSKAIAVWFRDCNSTTTPHVRVIVQCILYLRSQPIPKEATRVDRDKWLDINYLEASQAASACGMYRSALLFAETSSGQPVVKSSTRRSSVMVDPPKIPLQLQLSIYKNLDEPDSFYGVDRGSSLSSVLDRLDYEGDGLKSLLFRGARLDSQMRRQNECEPTDSRGTIKSLIMLNMNSVTHSLLLNDQFHDAGDDVVESTLHTARKLGQWDIKAPDTNNTEASTLFKAFQGMHYAKSVEEAQENFSHQLQMTMNFLSGKENSSVPTKIRLRTLGVLTEAEEVITAERSEHLLDTWDRMKSREKWMRAGEFADVRQLLSCRETLFSVLSSSPVLVNSLHTRTATIRGIEVEALVSSSSMCRKHGALQESLASVTYLSDIVPQCKVIGLDVEAIAQHEVANVLWEQGETEISIRMRQHLIDHADFDSQNVDLSLPVLLARLGHHLAEARLAKPDTIMSEYLEPAIRELKGQRQGSGSGQVFHEFALFCDKQLLSPEAAEDMDRIKTVMDRKLQEYHDFTKLSKTDKSRGMRETYYRNARRAKNWYDLDNAEYERMRKGREQFLRQCLENYLLSLSACDEYNNDALRVFSLWLEYCDTPLANQAVKTYLKDVPSGKFALLMNQLSSRLQAEENEFQHLLMELVFRICVEHPYHGMHQIFAIQMKVGAITREDVVRAKDESAKSRQKAASALATALSGDKRARPYWSSISQSNEIYHHLAMFKGEKESTQQGRELQLDRYKESKDLVSKVPKLNVPPATLQIEVRPNMNYNDLPRIAGFKSTMSIANGLSAPKIITAKGTDGRPYKQLFKSGNDDLRQDAIMEQVFDQVSRLLKNHTATRVRNLGIRTYKVLPLSTRSGLMEFVQNTVPLHLWVMPAHERYYPNDYKPDRCRKEIGACQQDSLTTRVKVWQKIAENFHPVMRYFLLERFEDPDEWFERRLAYTRSTAAISILGHVLGLGDRHCHNILLDEKSGEVVHIDLGVSFEAGRVLPVPEVVPFRLTRDLVDGMGYTKTEGVFRRCCEFTMDTLREERESIMTLLNVLRYDPLVNWSVTPTKAKRMQEANQETAGANGTARSASVAPAGTPAPSGQAAVEEAAGVVHESNKKREKEDQAGEAGRALSVVEKKLSKTLSTKATVNELIQQATDERNLAVLYMGWASYA</sequence>
<dbReference type="Gene3D" id="3.30.1010.10">
    <property type="entry name" value="Phosphatidylinositol 3-kinase Catalytic Subunit, Chain A, domain 4"/>
    <property type="match status" value="1"/>
</dbReference>
<evidence type="ECO:0000256" key="14">
    <source>
        <dbReference type="ARBA" id="ARBA00022853"/>
    </source>
</evidence>
<dbReference type="InterPro" id="IPR044107">
    <property type="entry name" value="PIKKc_ATM"/>
</dbReference>
<evidence type="ECO:0000256" key="7">
    <source>
        <dbReference type="ARBA" id="ARBA00022454"/>
    </source>
</evidence>
<evidence type="ECO:0000256" key="9">
    <source>
        <dbReference type="ARBA" id="ARBA00022679"/>
    </source>
</evidence>
<dbReference type="SUPFAM" id="SSF56112">
    <property type="entry name" value="Protein kinase-like (PK-like)"/>
    <property type="match status" value="1"/>
</dbReference>
<dbReference type="EMBL" id="CP089280">
    <property type="protein sequence ID" value="USP81838.1"/>
    <property type="molecule type" value="Genomic_DNA"/>
</dbReference>
<dbReference type="PROSITE" id="PS50290">
    <property type="entry name" value="PI3_4_KINASE_3"/>
    <property type="match status" value="1"/>
</dbReference>
<evidence type="ECO:0000256" key="18">
    <source>
        <dbReference type="ARBA" id="ARBA00047899"/>
    </source>
</evidence>
<keyword evidence="8 20" id="KW-0723">Serine/threonine-protein kinase</keyword>
<evidence type="ECO:0000256" key="20">
    <source>
        <dbReference type="RuleBase" id="RU365027"/>
    </source>
</evidence>
<keyword evidence="13 20" id="KW-0067">ATP-binding</keyword>
<protein>
    <recommendedName>
        <fullName evidence="6 20">Serine/threonine-protein kinase Tel1</fullName>
        <ecNumber evidence="5 20">2.7.11.1</ecNumber>
    </recommendedName>
</protein>
<keyword evidence="11 20" id="KW-0227">DNA damage</keyword>
<accession>A0A9Q8ZJJ3</accession>
<feature type="region of interest" description="Disordered" evidence="21">
    <location>
        <begin position="862"/>
        <end position="881"/>
    </location>
</feature>
<dbReference type="InterPro" id="IPR038980">
    <property type="entry name" value="ATM_plant"/>
</dbReference>
<keyword evidence="12 20" id="KW-0418">Kinase</keyword>
<evidence type="ECO:0000256" key="3">
    <source>
        <dbReference type="ARBA" id="ARBA00010769"/>
    </source>
</evidence>
<dbReference type="Gene3D" id="1.10.1070.11">
    <property type="entry name" value="Phosphatidylinositol 3-/4-kinase, catalytic domain"/>
    <property type="match status" value="1"/>
</dbReference>
<comment type="subunit">
    <text evidence="4">Associates with DNA double-strand breaks.</text>
</comment>
<evidence type="ECO:0000256" key="1">
    <source>
        <dbReference type="ARBA" id="ARBA00004123"/>
    </source>
</evidence>
<dbReference type="CDD" id="cd05171">
    <property type="entry name" value="PIKKc_ATM"/>
    <property type="match status" value="1"/>
</dbReference>
<dbReference type="GO" id="GO:0005634">
    <property type="term" value="C:nucleus"/>
    <property type="evidence" value="ECO:0007669"/>
    <property type="project" value="UniProtKB-SubCell"/>
</dbReference>
<evidence type="ECO:0000256" key="4">
    <source>
        <dbReference type="ARBA" id="ARBA00011370"/>
    </source>
</evidence>
<evidence type="ECO:0000313" key="25">
    <source>
        <dbReference type="EMBL" id="USP81838.1"/>
    </source>
</evidence>
<dbReference type="GO" id="GO:0000781">
    <property type="term" value="C:chromosome, telomeric region"/>
    <property type="evidence" value="ECO:0007669"/>
    <property type="project" value="UniProtKB-SubCell"/>
</dbReference>
<dbReference type="GO" id="GO:0005524">
    <property type="term" value="F:ATP binding"/>
    <property type="evidence" value="ECO:0007669"/>
    <property type="project" value="UniProtKB-KW"/>
</dbReference>
<dbReference type="FunFam" id="1.10.1070.11:FF:000034">
    <property type="entry name" value="Serine/threonine-protein kinase Tel1"/>
    <property type="match status" value="1"/>
</dbReference>
<feature type="compositionally biased region" description="Polar residues" evidence="21">
    <location>
        <begin position="2870"/>
        <end position="2884"/>
    </location>
</feature>
<dbReference type="EC" id="2.7.11.1" evidence="5 20"/>
<evidence type="ECO:0000259" key="22">
    <source>
        <dbReference type="PROSITE" id="PS50290"/>
    </source>
</evidence>
<evidence type="ECO:0000256" key="19">
    <source>
        <dbReference type="ARBA" id="ARBA00048679"/>
    </source>
</evidence>
<evidence type="ECO:0000313" key="26">
    <source>
        <dbReference type="Proteomes" id="UP001056012"/>
    </source>
</evidence>
<dbReference type="InterPro" id="IPR036940">
    <property type="entry name" value="PI3/4_kinase_cat_sf"/>
</dbReference>
<dbReference type="PROSITE" id="PS51189">
    <property type="entry name" value="FAT"/>
    <property type="match status" value="1"/>
</dbReference>
<evidence type="ECO:0000259" key="24">
    <source>
        <dbReference type="PROSITE" id="PS51190"/>
    </source>
</evidence>
<feature type="domain" description="FATC" evidence="24">
    <location>
        <begin position="2937"/>
        <end position="2969"/>
    </location>
</feature>
<evidence type="ECO:0000256" key="2">
    <source>
        <dbReference type="ARBA" id="ARBA00004574"/>
    </source>
</evidence>
<evidence type="ECO:0000256" key="12">
    <source>
        <dbReference type="ARBA" id="ARBA00022777"/>
    </source>
</evidence>
<dbReference type="PANTHER" id="PTHR37079">
    <property type="entry name" value="SERINE/THREONINE-PROTEIN KINASE ATM"/>
    <property type="match status" value="1"/>
</dbReference>
<feature type="region of interest" description="Disordered" evidence="21">
    <location>
        <begin position="1647"/>
        <end position="1666"/>
    </location>
</feature>
<evidence type="ECO:0000256" key="16">
    <source>
        <dbReference type="ARBA" id="ARBA00023242"/>
    </source>
</evidence>
<dbReference type="InterPro" id="IPR003152">
    <property type="entry name" value="FATC_dom"/>
</dbReference>
<dbReference type="SMART" id="SM00146">
    <property type="entry name" value="PI3Kc"/>
    <property type="match status" value="1"/>
</dbReference>
<dbReference type="InterPro" id="IPR016024">
    <property type="entry name" value="ARM-type_fold"/>
</dbReference>
<reference evidence="25" key="1">
    <citation type="submission" date="2021-12" db="EMBL/GenBank/DDBJ databases">
        <title>Curvularia clavata genome.</title>
        <authorList>
            <person name="Cao Y."/>
        </authorList>
    </citation>
    <scope>NUCLEOTIDE SEQUENCE</scope>
    <source>
        <strain evidence="25">Yc1106</strain>
    </source>
</reference>
<dbReference type="InterPro" id="IPR018936">
    <property type="entry name" value="PI3/4_kinase_CS"/>
</dbReference>
<dbReference type="Pfam" id="PF00454">
    <property type="entry name" value="PI3_PI4_kinase"/>
    <property type="match status" value="1"/>
</dbReference>
<evidence type="ECO:0000256" key="15">
    <source>
        <dbReference type="ARBA" id="ARBA00022895"/>
    </source>
</evidence>
<keyword evidence="14 20" id="KW-0156">Chromatin regulator</keyword>
<evidence type="ECO:0000256" key="21">
    <source>
        <dbReference type="SAM" id="MobiDB-lite"/>
    </source>
</evidence>
<dbReference type="PANTHER" id="PTHR37079:SF4">
    <property type="entry name" value="SERINE_THREONINE-PROTEIN KINASE ATM"/>
    <property type="match status" value="1"/>
</dbReference>
<keyword evidence="15 20" id="KW-0779">Telomere</keyword>
<feature type="region of interest" description="Disordered" evidence="21">
    <location>
        <begin position="1726"/>
        <end position="1747"/>
    </location>
</feature>
<dbReference type="Pfam" id="PF11640">
    <property type="entry name" value="TAN"/>
    <property type="match status" value="1"/>
</dbReference>
<dbReference type="FunFam" id="3.30.1010.10:FF:000019">
    <property type="entry name" value="Serine/threonine-protein kinase Tel1"/>
    <property type="match status" value="1"/>
</dbReference>
<dbReference type="GO" id="GO:0006281">
    <property type="term" value="P:DNA repair"/>
    <property type="evidence" value="ECO:0007669"/>
    <property type="project" value="InterPro"/>
</dbReference>
<comment type="similarity">
    <text evidence="3 20">Belongs to the PI3/PI4-kinase family. ATM subfamily.</text>
</comment>
<evidence type="ECO:0000259" key="23">
    <source>
        <dbReference type="PROSITE" id="PS51189"/>
    </source>
</evidence>
<dbReference type="GO" id="GO:0006325">
    <property type="term" value="P:chromatin organization"/>
    <property type="evidence" value="ECO:0007669"/>
    <property type="project" value="UniProtKB-KW"/>
</dbReference>
<keyword evidence="10 20" id="KW-0547">Nucleotide-binding</keyword>
<dbReference type="OrthoDB" id="381190at2759"/>
<comment type="subcellular location">
    <subcellularLocation>
        <location evidence="2 20">Chromosome</location>
        <location evidence="2 20">Telomere</location>
    </subcellularLocation>
    <subcellularLocation>
        <location evidence="1 20">Nucleus</location>
    </subcellularLocation>
</comment>
<evidence type="ECO:0000256" key="6">
    <source>
        <dbReference type="ARBA" id="ARBA00014619"/>
    </source>
</evidence>